<evidence type="ECO:0000313" key="11">
    <source>
        <dbReference type="Proteomes" id="UP000027222"/>
    </source>
</evidence>
<evidence type="ECO:0000256" key="1">
    <source>
        <dbReference type="ARBA" id="ARBA00004604"/>
    </source>
</evidence>
<feature type="domain" description="Nucleolar complex-associated protein 3 N-terminal" evidence="9">
    <location>
        <begin position="258"/>
        <end position="360"/>
    </location>
</feature>
<dbReference type="PIRSF" id="PIRSF028977">
    <property type="entry name" value="Nucleolar_complex_p3"/>
    <property type="match status" value="1"/>
</dbReference>
<dbReference type="GO" id="GO:0042254">
    <property type="term" value="P:ribosome biogenesis"/>
    <property type="evidence" value="ECO:0007669"/>
    <property type="project" value="UniProtKB-KW"/>
</dbReference>
<feature type="coiled-coil region" evidence="6">
    <location>
        <begin position="497"/>
        <end position="531"/>
    </location>
</feature>
<dbReference type="Pfam" id="PF07540">
    <property type="entry name" value="NOC3p"/>
    <property type="match status" value="1"/>
</dbReference>
<dbReference type="Pfam" id="PF03914">
    <property type="entry name" value="CBF"/>
    <property type="match status" value="1"/>
</dbReference>
<evidence type="ECO:0000256" key="3">
    <source>
        <dbReference type="ARBA" id="ARBA00023054"/>
    </source>
</evidence>
<feature type="compositionally biased region" description="Basic and acidic residues" evidence="7">
    <location>
        <begin position="104"/>
        <end position="113"/>
    </location>
</feature>
<feature type="region of interest" description="Disordered" evidence="7">
    <location>
        <begin position="104"/>
        <end position="183"/>
    </location>
</feature>
<feature type="compositionally biased region" description="Basic and acidic residues" evidence="7">
    <location>
        <begin position="133"/>
        <end position="160"/>
    </location>
</feature>
<feature type="region of interest" description="Disordered" evidence="7">
    <location>
        <begin position="196"/>
        <end position="231"/>
    </location>
</feature>
<evidence type="ECO:0000256" key="4">
    <source>
        <dbReference type="ARBA" id="ARBA00023242"/>
    </source>
</evidence>
<evidence type="ECO:0000313" key="10">
    <source>
        <dbReference type="EMBL" id="KDR81576.1"/>
    </source>
</evidence>
<accession>A0A067TEK7</accession>
<protein>
    <recommendedName>
        <fullName evidence="5">Nucleolar complex-associated protein 3</fullName>
    </recommendedName>
</protein>
<proteinExistence type="inferred from homology"/>
<evidence type="ECO:0000256" key="5">
    <source>
        <dbReference type="PIRNR" id="PIRNR028977"/>
    </source>
</evidence>
<keyword evidence="5" id="KW-0690">Ribosome biogenesis</keyword>
<evidence type="ECO:0000259" key="8">
    <source>
        <dbReference type="Pfam" id="PF03914"/>
    </source>
</evidence>
<dbReference type="PANTHER" id="PTHR14428">
    <property type="entry name" value="NUCLEOLAR COMPLEX PROTEIN 3"/>
    <property type="match status" value="1"/>
</dbReference>
<dbReference type="InterPro" id="IPR016024">
    <property type="entry name" value="ARM-type_fold"/>
</dbReference>
<evidence type="ECO:0000256" key="2">
    <source>
        <dbReference type="ARBA" id="ARBA00007797"/>
    </source>
</evidence>
<sequence length="797" mass="89337">MPGNTRNKRPVSSIQTSSKRRKLNDGKQKSLKISSKAKAVKKDKAADRGTIPIPNVDEGKDDAEVSDQDMTVLSEFGEAAAFLNKLDRNGIMRSKKETIRLHDLTKPVRKAEVYDDLPSLDSHDEAEASWSSDMEKNDSDVSQDEKGDVSLADLSDHSDDSDAEMPYESKPRNQRAWSPKEVTEVRSLPIKLADGKIQPTGMKPLNGRFRPPLEPDESESEEEVPRKVEDVSTGARFGRPAVVDVLQTNSRKARVEMAKDQIAGICQEILADPENSLGLLRRLHTFSLQTITTPTHPEPVPNDPIIRKLSVLSQLAIFKDIIPGYRIRALTDAEKAEKVSQMVARTRDWEQGLVTVYQAYLRLLENELKSRSKLADTALHCMCTLLKEVTHFNFRNNLMSCIVTRLSKKSWDKSSEMCSQSLSEVFRADQTGGSSLEIVRLLNRMIKERHFKVHPNVLSCLLSLRLRTELGVRASSTHADKPEVAKSRHDKKRKPDLVHLSKKAKKALKEQKEINKELREAGAEIDKEERKSTQTETLKLLFALYFRILKSPTPTPLLPSALSGISRFAHLVNIDFFKDLMKVLKDLISMEDEAASESADPESTTSQAIVQAISRQLLCIVTAFELLSGQGEALNMDLTEFINTLYAILLPLSFCEINDARSLATGPNPANTSPTIDILFRALNLIFSPRTSGASAPPWRSAAFGKRLLTASLHWPPATALRTLEFVSGLVAKDPKLEAMLATEDRIFNGVYRPDVDDPQMCHPFETSFWELHTLHRQHWDPRVRAEAGKLLNFKST</sequence>
<dbReference type="GO" id="GO:0003682">
    <property type="term" value="F:chromatin binding"/>
    <property type="evidence" value="ECO:0007669"/>
    <property type="project" value="TreeGrafter"/>
</dbReference>
<reference evidence="11" key="1">
    <citation type="journal article" date="2014" name="Proc. Natl. Acad. Sci. U.S.A.">
        <title>Extensive sampling of basidiomycete genomes demonstrates inadequacy of the white-rot/brown-rot paradigm for wood decay fungi.</title>
        <authorList>
            <person name="Riley R."/>
            <person name="Salamov A.A."/>
            <person name="Brown D.W."/>
            <person name="Nagy L.G."/>
            <person name="Floudas D."/>
            <person name="Held B.W."/>
            <person name="Levasseur A."/>
            <person name="Lombard V."/>
            <person name="Morin E."/>
            <person name="Otillar R."/>
            <person name="Lindquist E.A."/>
            <person name="Sun H."/>
            <person name="LaButti K.M."/>
            <person name="Schmutz J."/>
            <person name="Jabbour D."/>
            <person name="Luo H."/>
            <person name="Baker S.E."/>
            <person name="Pisabarro A.G."/>
            <person name="Walton J.D."/>
            <person name="Blanchette R.A."/>
            <person name="Henrissat B."/>
            <person name="Martin F."/>
            <person name="Cullen D."/>
            <person name="Hibbett D.S."/>
            <person name="Grigoriev I.V."/>
        </authorList>
    </citation>
    <scope>NUCLEOTIDE SEQUENCE [LARGE SCALE GENOMIC DNA]</scope>
    <source>
        <strain evidence="11">CBS 339.88</strain>
    </source>
</reference>
<feature type="region of interest" description="Disordered" evidence="7">
    <location>
        <begin position="475"/>
        <end position="495"/>
    </location>
</feature>
<keyword evidence="11" id="KW-1185">Reference proteome</keyword>
<dbReference type="AlphaFoldDB" id="A0A067TEK7"/>
<dbReference type="SUPFAM" id="SSF48371">
    <property type="entry name" value="ARM repeat"/>
    <property type="match status" value="1"/>
</dbReference>
<dbReference type="Proteomes" id="UP000027222">
    <property type="component" value="Unassembled WGS sequence"/>
</dbReference>
<comment type="subcellular location">
    <subcellularLocation>
        <location evidence="1 5">Nucleus</location>
        <location evidence="1 5">Nucleolus</location>
    </subcellularLocation>
</comment>
<dbReference type="OrthoDB" id="10263597at2759"/>
<keyword evidence="4" id="KW-0539">Nucleus</keyword>
<dbReference type="STRING" id="685588.A0A067TEK7"/>
<organism evidence="10 11">
    <name type="scientific">Galerina marginata (strain CBS 339.88)</name>
    <dbReference type="NCBI Taxonomy" id="685588"/>
    <lineage>
        <taxon>Eukaryota</taxon>
        <taxon>Fungi</taxon>
        <taxon>Dikarya</taxon>
        <taxon>Basidiomycota</taxon>
        <taxon>Agaricomycotina</taxon>
        <taxon>Agaricomycetes</taxon>
        <taxon>Agaricomycetidae</taxon>
        <taxon>Agaricales</taxon>
        <taxon>Agaricineae</taxon>
        <taxon>Strophariaceae</taxon>
        <taxon>Galerina</taxon>
    </lineage>
</organism>
<gene>
    <name evidence="10" type="ORF">GALMADRAFT_239608</name>
</gene>
<comment type="similarity">
    <text evidence="2 5">Belongs to the CBF/MAK21 family.</text>
</comment>
<dbReference type="InterPro" id="IPR011501">
    <property type="entry name" value="Noc3_N"/>
</dbReference>
<dbReference type="InterPro" id="IPR016903">
    <property type="entry name" value="Nucleolar_cplx-assoc_3"/>
</dbReference>
<dbReference type="GO" id="GO:0005730">
    <property type="term" value="C:nucleolus"/>
    <property type="evidence" value="ECO:0007669"/>
    <property type="project" value="UniProtKB-SubCell"/>
</dbReference>
<evidence type="ECO:0000259" key="9">
    <source>
        <dbReference type="Pfam" id="PF07540"/>
    </source>
</evidence>
<dbReference type="GO" id="GO:0006270">
    <property type="term" value="P:DNA replication initiation"/>
    <property type="evidence" value="ECO:0007669"/>
    <property type="project" value="TreeGrafter"/>
</dbReference>
<dbReference type="HOGENOM" id="CLU_012441_0_0_1"/>
<keyword evidence="3 6" id="KW-0175">Coiled coil</keyword>
<feature type="compositionally biased region" description="Basic and acidic residues" evidence="7">
    <location>
        <begin position="478"/>
        <end position="495"/>
    </location>
</feature>
<feature type="region of interest" description="Disordered" evidence="7">
    <location>
        <begin position="1"/>
        <end position="64"/>
    </location>
</feature>
<comment type="function">
    <text evidence="5">Required for synthesis of 60S ribosomal subunits and the transport of pre-ribosomes from the nucleoplasm to the cytoplasm.</text>
</comment>
<feature type="domain" description="CCAAT-binding factor" evidence="8">
    <location>
        <begin position="617"/>
        <end position="786"/>
    </location>
</feature>
<dbReference type="InterPro" id="IPR005612">
    <property type="entry name" value="CCAAT-binding_factor"/>
</dbReference>
<dbReference type="PANTHER" id="PTHR14428:SF5">
    <property type="entry name" value="NUCLEOLAR COMPLEX PROTEIN 3 HOMOLOG"/>
    <property type="match status" value="1"/>
</dbReference>
<dbReference type="EMBL" id="KL142370">
    <property type="protein sequence ID" value="KDR81576.1"/>
    <property type="molecule type" value="Genomic_DNA"/>
</dbReference>
<evidence type="ECO:0000256" key="7">
    <source>
        <dbReference type="SAM" id="MobiDB-lite"/>
    </source>
</evidence>
<evidence type="ECO:0000256" key="6">
    <source>
        <dbReference type="SAM" id="Coils"/>
    </source>
</evidence>
<name>A0A067TEK7_GALM3</name>